<dbReference type="RefSeq" id="WP_133429139.1">
    <property type="nucleotide sequence ID" value="NZ_BMCC01000002.1"/>
</dbReference>
<keyword evidence="5 8" id="KW-0378">Hydrolase</keyword>
<dbReference type="SUPFAM" id="SSF54975">
    <property type="entry name" value="Acylphosphatase/BLUF domain-like"/>
    <property type="match status" value="1"/>
</dbReference>
<dbReference type="Pfam" id="PF00708">
    <property type="entry name" value="Acylphosphatase"/>
    <property type="match status" value="1"/>
</dbReference>
<dbReference type="OrthoDB" id="9808093at2"/>
<feature type="active site" evidence="5">
    <location>
        <position position="36"/>
    </location>
</feature>
<proteinExistence type="inferred from homology"/>
<dbReference type="InterPro" id="IPR036046">
    <property type="entry name" value="Acylphosphatase-like_dom_sf"/>
</dbReference>
<comment type="caution">
    <text evidence="8">The sequence shown here is derived from an EMBL/GenBank/DDBJ whole genome shotgun (WGS) entry which is preliminary data.</text>
</comment>
<evidence type="ECO:0000313" key="9">
    <source>
        <dbReference type="Proteomes" id="UP000295328"/>
    </source>
</evidence>
<keyword evidence="9" id="KW-1185">Reference proteome</keyword>
<reference evidence="8 9" key="1">
    <citation type="submission" date="2019-01" db="EMBL/GenBank/DDBJ databases">
        <title>Draft genome sequences of the type strains of six Macrococcus species.</title>
        <authorList>
            <person name="Mazhar S."/>
            <person name="Altermann E."/>
            <person name="Hill C."/>
            <person name="Mcauliffe O."/>
        </authorList>
    </citation>
    <scope>NUCLEOTIDE SEQUENCE [LARGE SCALE GENOMIC DNA]</scope>
    <source>
        <strain evidence="8 9">CCM4809</strain>
    </source>
</reference>
<organism evidence="8 9">
    <name type="scientific">Macrococcus hajekii</name>
    <dbReference type="NCBI Taxonomy" id="198482"/>
    <lineage>
        <taxon>Bacteria</taxon>
        <taxon>Bacillati</taxon>
        <taxon>Bacillota</taxon>
        <taxon>Bacilli</taxon>
        <taxon>Bacillales</taxon>
        <taxon>Staphylococcaceae</taxon>
        <taxon>Macrococcus</taxon>
    </lineage>
</organism>
<dbReference type="Proteomes" id="UP000295328">
    <property type="component" value="Unassembled WGS sequence"/>
</dbReference>
<protein>
    <recommendedName>
        <fullName evidence="3 5">acylphosphatase</fullName>
        <ecNumber evidence="2 5">3.6.1.7</ecNumber>
    </recommendedName>
</protein>
<gene>
    <name evidence="8" type="ORF">ERX37_02910</name>
</gene>
<evidence type="ECO:0000256" key="1">
    <source>
        <dbReference type="ARBA" id="ARBA00005614"/>
    </source>
</evidence>
<evidence type="ECO:0000256" key="2">
    <source>
        <dbReference type="ARBA" id="ARBA00012150"/>
    </source>
</evidence>
<evidence type="ECO:0000256" key="6">
    <source>
        <dbReference type="RuleBase" id="RU004168"/>
    </source>
</evidence>
<dbReference type="Gene3D" id="3.30.70.100">
    <property type="match status" value="1"/>
</dbReference>
<name>A0A4R6BMY4_9STAP</name>
<feature type="domain" description="Acylphosphatase-like" evidence="7">
    <location>
        <begin position="3"/>
        <end position="88"/>
    </location>
</feature>
<dbReference type="AlphaFoldDB" id="A0A4R6BMY4"/>
<feature type="active site" evidence="5">
    <location>
        <position position="18"/>
    </location>
</feature>
<dbReference type="InterPro" id="IPR001792">
    <property type="entry name" value="Acylphosphatase-like_dom"/>
</dbReference>
<evidence type="ECO:0000256" key="4">
    <source>
        <dbReference type="ARBA" id="ARBA00047645"/>
    </source>
</evidence>
<accession>A0A4R6BMY4</accession>
<dbReference type="PANTHER" id="PTHR47268">
    <property type="entry name" value="ACYLPHOSPHATASE"/>
    <property type="match status" value="1"/>
</dbReference>
<dbReference type="PROSITE" id="PS00150">
    <property type="entry name" value="ACYLPHOSPHATASE_1"/>
    <property type="match status" value="1"/>
</dbReference>
<comment type="similarity">
    <text evidence="1 6">Belongs to the acylphosphatase family.</text>
</comment>
<evidence type="ECO:0000259" key="7">
    <source>
        <dbReference type="PROSITE" id="PS51160"/>
    </source>
</evidence>
<dbReference type="InterPro" id="IPR020456">
    <property type="entry name" value="Acylphosphatase"/>
</dbReference>
<comment type="catalytic activity">
    <reaction evidence="4 5">
        <text>an acyl phosphate + H2O = a carboxylate + phosphate + H(+)</text>
        <dbReference type="Rhea" id="RHEA:14965"/>
        <dbReference type="ChEBI" id="CHEBI:15377"/>
        <dbReference type="ChEBI" id="CHEBI:15378"/>
        <dbReference type="ChEBI" id="CHEBI:29067"/>
        <dbReference type="ChEBI" id="CHEBI:43474"/>
        <dbReference type="ChEBI" id="CHEBI:59918"/>
        <dbReference type="EC" id="3.6.1.7"/>
    </reaction>
</comment>
<dbReference type="PROSITE" id="PS51160">
    <property type="entry name" value="ACYLPHOSPHATASE_3"/>
    <property type="match status" value="1"/>
</dbReference>
<dbReference type="EMBL" id="SCWE01000001">
    <property type="protein sequence ID" value="TDM03052.1"/>
    <property type="molecule type" value="Genomic_DNA"/>
</dbReference>
<dbReference type="PANTHER" id="PTHR47268:SF4">
    <property type="entry name" value="ACYLPHOSPHATASE"/>
    <property type="match status" value="1"/>
</dbReference>
<dbReference type="InterPro" id="IPR017968">
    <property type="entry name" value="Acylphosphatase_CS"/>
</dbReference>
<dbReference type="EC" id="3.6.1.7" evidence="2 5"/>
<evidence type="ECO:0000256" key="3">
    <source>
        <dbReference type="ARBA" id="ARBA00015991"/>
    </source>
</evidence>
<sequence>MVTQHYKIFGRVQGVGFRKATVNIANNFKITGTVENVEDYVEIYVSGQEDDVKQFMDRVLKGPNMFAKISSYNHEEIDYREFDQFKQI</sequence>
<evidence type="ECO:0000313" key="8">
    <source>
        <dbReference type="EMBL" id="TDM03052.1"/>
    </source>
</evidence>
<evidence type="ECO:0000256" key="5">
    <source>
        <dbReference type="PROSITE-ProRule" id="PRU00520"/>
    </source>
</evidence>
<dbReference type="GO" id="GO:0003998">
    <property type="term" value="F:acylphosphatase activity"/>
    <property type="evidence" value="ECO:0007669"/>
    <property type="project" value="UniProtKB-EC"/>
</dbReference>